<name>A0AAV1RIC3_9ROSI</name>
<dbReference type="GO" id="GO:0005507">
    <property type="term" value="F:copper ion binding"/>
    <property type="evidence" value="ECO:0007669"/>
    <property type="project" value="InterPro"/>
</dbReference>
<feature type="domain" description="Plastocyanin-like" evidence="3">
    <location>
        <begin position="153"/>
        <end position="183"/>
    </location>
</feature>
<feature type="chain" id="PRO_5043483231" evidence="2">
    <location>
        <begin position="32"/>
        <end position="183"/>
    </location>
</feature>
<protein>
    <submittedName>
        <fullName evidence="5">Uncharacterized protein</fullName>
    </submittedName>
</protein>
<dbReference type="InterPro" id="IPR001117">
    <property type="entry name" value="Cu-oxidase_2nd"/>
</dbReference>
<feature type="signal peptide" evidence="2">
    <location>
        <begin position="1"/>
        <end position="31"/>
    </location>
</feature>
<evidence type="ECO:0000259" key="3">
    <source>
        <dbReference type="Pfam" id="PF00394"/>
    </source>
</evidence>
<dbReference type="EMBL" id="CAWUPB010000994">
    <property type="protein sequence ID" value="CAK7336185.1"/>
    <property type="molecule type" value="Genomic_DNA"/>
</dbReference>
<dbReference type="PANTHER" id="PTHR11709">
    <property type="entry name" value="MULTI-COPPER OXIDASE"/>
    <property type="match status" value="1"/>
</dbReference>
<proteinExistence type="inferred from homology"/>
<evidence type="ECO:0000313" key="5">
    <source>
        <dbReference type="EMBL" id="CAK7336185.1"/>
    </source>
</evidence>
<reference evidence="5 6" key="1">
    <citation type="submission" date="2024-01" db="EMBL/GenBank/DDBJ databases">
        <authorList>
            <person name="Waweru B."/>
        </authorList>
    </citation>
    <scope>NUCLEOTIDE SEQUENCE [LARGE SCALE GENOMIC DNA]</scope>
</reference>
<dbReference type="Proteomes" id="UP001314170">
    <property type="component" value="Unassembled WGS sequence"/>
</dbReference>
<dbReference type="Pfam" id="PF00394">
    <property type="entry name" value="Cu-oxidase"/>
    <property type="match status" value="1"/>
</dbReference>
<evidence type="ECO:0000313" key="6">
    <source>
        <dbReference type="Proteomes" id="UP001314170"/>
    </source>
</evidence>
<dbReference type="GO" id="GO:0016491">
    <property type="term" value="F:oxidoreductase activity"/>
    <property type="evidence" value="ECO:0007669"/>
    <property type="project" value="TreeGrafter"/>
</dbReference>
<dbReference type="Gene3D" id="2.60.40.420">
    <property type="entry name" value="Cupredoxins - blue copper proteins"/>
    <property type="match status" value="2"/>
</dbReference>
<comment type="caution">
    <text evidence="5">The sequence shown here is derived from an EMBL/GenBank/DDBJ whole genome shotgun (WGS) entry which is preliminary data.</text>
</comment>
<sequence length="183" mass="20735">MGVSSLPSPAFLGVFLFSFVTLALHPEPAFAITRHYKLDYMMQNGTRLCLTKSMVTVNGKFPEPRIIAREGDGLLIEVSNHESGSMQIQRQSLTRYCKQVEAQLYLMLTPSMDYQGHYITALSKVQYDSKLGLLLQHRASLSLSFTLCKWYLADTFKLKVNPGKTYLLRLINAALNDELFFSI</sequence>
<keyword evidence="6" id="KW-1185">Reference proteome</keyword>
<accession>A0AAV1RIC3</accession>
<dbReference type="Pfam" id="PF07732">
    <property type="entry name" value="Cu-oxidase_3"/>
    <property type="match status" value="1"/>
</dbReference>
<dbReference type="InterPro" id="IPR045087">
    <property type="entry name" value="Cu-oxidase_fam"/>
</dbReference>
<evidence type="ECO:0000256" key="2">
    <source>
        <dbReference type="SAM" id="SignalP"/>
    </source>
</evidence>
<dbReference type="AlphaFoldDB" id="A0AAV1RIC3"/>
<organism evidence="5 6">
    <name type="scientific">Dovyalis caffra</name>
    <dbReference type="NCBI Taxonomy" id="77055"/>
    <lineage>
        <taxon>Eukaryota</taxon>
        <taxon>Viridiplantae</taxon>
        <taxon>Streptophyta</taxon>
        <taxon>Embryophyta</taxon>
        <taxon>Tracheophyta</taxon>
        <taxon>Spermatophyta</taxon>
        <taxon>Magnoliopsida</taxon>
        <taxon>eudicotyledons</taxon>
        <taxon>Gunneridae</taxon>
        <taxon>Pentapetalae</taxon>
        <taxon>rosids</taxon>
        <taxon>fabids</taxon>
        <taxon>Malpighiales</taxon>
        <taxon>Salicaceae</taxon>
        <taxon>Flacourtieae</taxon>
        <taxon>Dovyalis</taxon>
    </lineage>
</organism>
<dbReference type="SUPFAM" id="SSF49503">
    <property type="entry name" value="Cupredoxins"/>
    <property type="match status" value="1"/>
</dbReference>
<dbReference type="InterPro" id="IPR011707">
    <property type="entry name" value="Cu-oxidase-like_N"/>
</dbReference>
<gene>
    <name evidence="5" type="ORF">DCAF_LOCUS11192</name>
</gene>
<evidence type="ECO:0000259" key="4">
    <source>
        <dbReference type="Pfam" id="PF07732"/>
    </source>
</evidence>
<evidence type="ECO:0000256" key="1">
    <source>
        <dbReference type="ARBA" id="ARBA00010609"/>
    </source>
</evidence>
<keyword evidence="2" id="KW-0732">Signal</keyword>
<feature type="domain" description="Plastocyanin-like" evidence="4">
    <location>
        <begin position="44"/>
        <end position="90"/>
    </location>
</feature>
<dbReference type="InterPro" id="IPR008972">
    <property type="entry name" value="Cupredoxin"/>
</dbReference>
<comment type="similarity">
    <text evidence="1">Belongs to the multicopper oxidase family.</text>
</comment>
<dbReference type="PANTHER" id="PTHR11709:SF417">
    <property type="entry name" value="LACCASE-17"/>
    <property type="match status" value="1"/>
</dbReference>